<keyword evidence="3" id="KW-1185">Reference proteome</keyword>
<feature type="transmembrane region" description="Helical" evidence="1">
    <location>
        <begin position="45"/>
        <end position="66"/>
    </location>
</feature>
<dbReference type="AlphaFoldDB" id="A0L8A9"/>
<dbReference type="EMBL" id="CP000471">
    <property type="protein sequence ID" value="ABK44202.1"/>
    <property type="molecule type" value="Genomic_DNA"/>
</dbReference>
<dbReference type="STRING" id="156889.Mmc1_1693"/>
<dbReference type="Proteomes" id="UP000002586">
    <property type="component" value="Chromosome"/>
</dbReference>
<evidence type="ECO:0000256" key="1">
    <source>
        <dbReference type="SAM" id="Phobius"/>
    </source>
</evidence>
<proteinExistence type="predicted"/>
<reference evidence="3" key="1">
    <citation type="journal article" date="2009" name="Appl. Environ. Microbiol.">
        <title>Complete genome sequence of the chemolithoautotrophic marine magnetotactic coccus strain MC-1.</title>
        <authorList>
            <person name="Schubbe S."/>
            <person name="Williams T.J."/>
            <person name="Xie G."/>
            <person name="Kiss H.E."/>
            <person name="Brettin T.S."/>
            <person name="Martinez D."/>
            <person name="Ross C.A."/>
            <person name="Schuler D."/>
            <person name="Cox B.L."/>
            <person name="Nealson K.H."/>
            <person name="Bazylinski D.A."/>
        </authorList>
    </citation>
    <scope>NUCLEOTIDE SEQUENCE [LARGE SCALE GENOMIC DNA]</scope>
    <source>
        <strain evidence="3">ATCC BAA-1437 / JCM 17883 / MC-1</strain>
    </source>
</reference>
<dbReference type="HOGENOM" id="CLU_117627_1_0_5"/>
<keyword evidence="1" id="KW-1133">Transmembrane helix</keyword>
<feature type="transmembrane region" description="Helical" evidence="1">
    <location>
        <begin position="105"/>
        <end position="127"/>
    </location>
</feature>
<organism evidence="2 3">
    <name type="scientific">Magnetococcus marinus (strain ATCC BAA-1437 / JCM 17883 / MC-1)</name>
    <dbReference type="NCBI Taxonomy" id="156889"/>
    <lineage>
        <taxon>Bacteria</taxon>
        <taxon>Pseudomonadati</taxon>
        <taxon>Pseudomonadota</taxon>
        <taxon>Magnetococcia</taxon>
        <taxon>Magnetococcales</taxon>
        <taxon>Magnetococcaceae</taxon>
        <taxon>Magnetococcus</taxon>
    </lineage>
</organism>
<keyword evidence="1" id="KW-0812">Transmembrane</keyword>
<name>A0L8A9_MAGMM</name>
<keyword evidence="1" id="KW-0472">Membrane</keyword>
<dbReference type="RefSeq" id="WP_011713350.1">
    <property type="nucleotide sequence ID" value="NC_008576.1"/>
</dbReference>
<dbReference type="KEGG" id="mgm:Mmc1_1693"/>
<evidence type="ECO:0000313" key="2">
    <source>
        <dbReference type="EMBL" id="ABK44202.1"/>
    </source>
</evidence>
<accession>A0L8A9</accession>
<sequence>MGIFRTLPLHLFMMAIYFGVVHFGYGGHADEAMVALVKSFQLLSGASISLTNGDIFIMVAIVMLFIEMVKSTSSSMSSVIDHMVSMLSFVAHLGLFLMIPMAGHPVFLILTLIAFVDVVGGFTITIVSARRDVAMG</sequence>
<evidence type="ECO:0000313" key="3">
    <source>
        <dbReference type="Proteomes" id="UP000002586"/>
    </source>
</evidence>
<feature type="transmembrane region" description="Helical" evidence="1">
    <location>
        <begin position="7"/>
        <end position="25"/>
    </location>
</feature>
<dbReference type="OrthoDB" id="9811032at2"/>
<gene>
    <name evidence="2" type="ordered locus">Mmc1_1693</name>
</gene>
<feature type="transmembrane region" description="Helical" evidence="1">
    <location>
        <begin position="78"/>
        <end position="99"/>
    </location>
</feature>
<reference evidence="2 3" key="2">
    <citation type="journal article" date="2012" name="Int. J. Syst. Evol. Microbiol.">
        <title>Magnetococcus marinus gen. nov., sp. nov., a marine, magnetotactic bacterium that represents a novel lineage (Magnetococcaceae fam. nov.; Magnetococcales ord. nov.) at the base of the Alphaproteobacteria.</title>
        <authorList>
            <person name="Bazylinski D.A."/>
            <person name="Williams T.J."/>
            <person name="Lefevre C.T."/>
            <person name="Berg R.J."/>
            <person name="Zhang C.L."/>
            <person name="Bowser S.S."/>
            <person name="Dean A.J."/>
            <person name="Beveridge T.J."/>
        </authorList>
    </citation>
    <scope>NUCLEOTIDE SEQUENCE [LARGE SCALE GENOMIC DNA]</scope>
    <source>
        <strain evidence="3">ATCC BAA-1437 / JCM 17883 / MC-1</strain>
    </source>
</reference>
<protein>
    <submittedName>
        <fullName evidence="2">Uncharacterized protein</fullName>
    </submittedName>
</protein>